<dbReference type="EMBL" id="WJXA01000008">
    <property type="protein sequence ID" value="KAF7136230.1"/>
    <property type="molecule type" value="Genomic_DNA"/>
</dbReference>
<feature type="compositionally biased region" description="Basic and acidic residues" evidence="5">
    <location>
        <begin position="879"/>
        <end position="889"/>
    </location>
</feature>
<dbReference type="Pfam" id="PF26130">
    <property type="entry name" value="PB1-like"/>
    <property type="match status" value="1"/>
</dbReference>
<dbReference type="OrthoDB" id="1918246at2759"/>
<dbReference type="InterPro" id="IPR004332">
    <property type="entry name" value="Transposase_MuDR"/>
</dbReference>
<evidence type="ECO:0000313" key="8">
    <source>
        <dbReference type="EMBL" id="KAF7136230.1"/>
    </source>
</evidence>
<feature type="compositionally biased region" description="Polar residues" evidence="5">
    <location>
        <begin position="149"/>
        <end position="193"/>
    </location>
</feature>
<evidence type="ECO:0000256" key="2">
    <source>
        <dbReference type="ARBA" id="ARBA00022771"/>
    </source>
</evidence>
<feature type="compositionally biased region" description="Polar residues" evidence="5">
    <location>
        <begin position="201"/>
        <end position="211"/>
    </location>
</feature>
<accession>A0A834GLQ5</accession>
<evidence type="ECO:0000256" key="1">
    <source>
        <dbReference type="ARBA" id="ARBA00022723"/>
    </source>
</evidence>
<dbReference type="InterPro" id="IPR001878">
    <property type="entry name" value="Znf_CCHC"/>
</dbReference>
<dbReference type="PANTHER" id="PTHR31973">
    <property type="entry name" value="POLYPROTEIN, PUTATIVE-RELATED"/>
    <property type="match status" value="1"/>
</dbReference>
<feature type="domain" description="SWIM-type" evidence="7">
    <location>
        <begin position="788"/>
        <end position="820"/>
    </location>
</feature>
<dbReference type="GO" id="GO:0008270">
    <property type="term" value="F:zinc ion binding"/>
    <property type="evidence" value="ECO:0007669"/>
    <property type="project" value="UniProtKB-KW"/>
</dbReference>
<feature type="region of interest" description="Disordered" evidence="5">
    <location>
        <begin position="854"/>
        <end position="892"/>
    </location>
</feature>
<dbReference type="InterPro" id="IPR058594">
    <property type="entry name" value="PB1-like_dom_pln"/>
</dbReference>
<dbReference type="AlphaFoldDB" id="A0A834GLQ5"/>
<dbReference type="SMART" id="SM00575">
    <property type="entry name" value="ZnF_PMZ"/>
    <property type="match status" value="1"/>
</dbReference>
<feature type="compositionally biased region" description="Basic residues" evidence="5">
    <location>
        <begin position="869"/>
        <end position="878"/>
    </location>
</feature>
<dbReference type="Pfam" id="PF04434">
    <property type="entry name" value="SWIM"/>
    <property type="match status" value="1"/>
</dbReference>
<name>A0A834GLQ5_RHOSS</name>
<gene>
    <name evidence="8" type="ORF">RHSIM_Rhsim08G0011600</name>
</gene>
<dbReference type="GO" id="GO:0003676">
    <property type="term" value="F:nucleic acid binding"/>
    <property type="evidence" value="ECO:0007669"/>
    <property type="project" value="InterPro"/>
</dbReference>
<feature type="region of interest" description="Disordered" evidence="5">
    <location>
        <begin position="905"/>
        <end position="938"/>
    </location>
</feature>
<comment type="caution">
    <text evidence="8">The sequence shown here is derived from an EMBL/GenBank/DDBJ whole genome shotgun (WGS) entry which is preliminary data.</text>
</comment>
<dbReference type="InterPro" id="IPR006564">
    <property type="entry name" value="Znf_PMZ"/>
</dbReference>
<reference evidence="8" key="1">
    <citation type="submission" date="2019-11" db="EMBL/GenBank/DDBJ databases">
        <authorList>
            <person name="Liu Y."/>
            <person name="Hou J."/>
            <person name="Li T.-Q."/>
            <person name="Guan C.-H."/>
            <person name="Wu X."/>
            <person name="Wu H.-Z."/>
            <person name="Ling F."/>
            <person name="Zhang R."/>
            <person name="Shi X.-G."/>
            <person name="Ren J.-P."/>
            <person name="Chen E.-F."/>
            <person name="Sun J.-M."/>
        </authorList>
    </citation>
    <scope>NUCLEOTIDE SEQUENCE</scope>
    <source>
        <strain evidence="8">Adult_tree_wgs_1</strain>
        <tissue evidence="8">Leaves</tissue>
    </source>
</reference>
<dbReference type="InterPro" id="IPR018289">
    <property type="entry name" value="MULE_transposase_dom"/>
</dbReference>
<dbReference type="Pfam" id="PF03108">
    <property type="entry name" value="DBD_Tnp_Mut"/>
    <property type="match status" value="1"/>
</dbReference>
<dbReference type="InterPro" id="IPR007527">
    <property type="entry name" value="Znf_SWIM"/>
</dbReference>
<protein>
    <recommendedName>
        <fullName evidence="10">SWIM-type domain-containing protein</fullName>
    </recommendedName>
</protein>
<feature type="region of interest" description="Disordered" evidence="5">
    <location>
        <begin position="114"/>
        <end position="217"/>
    </location>
</feature>
<organism evidence="8 9">
    <name type="scientific">Rhododendron simsii</name>
    <name type="common">Sims's rhododendron</name>
    <dbReference type="NCBI Taxonomy" id="118357"/>
    <lineage>
        <taxon>Eukaryota</taxon>
        <taxon>Viridiplantae</taxon>
        <taxon>Streptophyta</taxon>
        <taxon>Embryophyta</taxon>
        <taxon>Tracheophyta</taxon>
        <taxon>Spermatophyta</taxon>
        <taxon>Magnoliopsida</taxon>
        <taxon>eudicotyledons</taxon>
        <taxon>Gunneridae</taxon>
        <taxon>Pentapetalae</taxon>
        <taxon>asterids</taxon>
        <taxon>Ericales</taxon>
        <taxon>Ericaceae</taxon>
        <taxon>Ericoideae</taxon>
        <taxon>Rhodoreae</taxon>
        <taxon>Rhododendron</taxon>
    </lineage>
</organism>
<dbReference type="PROSITE" id="PS50966">
    <property type="entry name" value="ZF_SWIM"/>
    <property type="match status" value="1"/>
</dbReference>
<feature type="compositionally biased region" description="Polar residues" evidence="5">
    <location>
        <begin position="119"/>
        <end position="142"/>
    </location>
</feature>
<keyword evidence="2 4" id="KW-0863">Zinc-finger</keyword>
<dbReference type="Proteomes" id="UP000626092">
    <property type="component" value="Unassembled WGS sequence"/>
</dbReference>
<evidence type="ECO:0000256" key="4">
    <source>
        <dbReference type="PROSITE-ProRule" id="PRU00047"/>
    </source>
</evidence>
<proteinExistence type="predicted"/>
<feature type="compositionally biased region" description="Polar residues" evidence="5">
    <location>
        <begin position="917"/>
        <end position="938"/>
    </location>
</feature>
<dbReference type="PANTHER" id="PTHR31973:SF187">
    <property type="entry name" value="MUTATOR TRANSPOSASE MUDRA PROTEIN"/>
    <property type="match status" value="1"/>
</dbReference>
<keyword evidence="1" id="KW-0479">Metal-binding</keyword>
<evidence type="ECO:0000259" key="6">
    <source>
        <dbReference type="PROSITE" id="PS50158"/>
    </source>
</evidence>
<evidence type="ECO:0008006" key="10">
    <source>
        <dbReference type="Google" id="ProtNLM"/>
    </source>
</evidence>
<evidence type="ECO:0000313" key="9">
    <source>
        <dbReference type="Proteomes" id="UP000626092"/>
    </source>
</evidence>
<evidence type="ECO:0000256" key="3">
    <source>
        <dbReference type="ARBA" id="ARBA00022833"/>
    </source>
</evidence>
<dbReference type="Pfam" id="PF10551">
    <property type="entry name" value="MULE"/>
    <property type="match status" value="1"/>
</dbReference>
<sequence>MHHGGCWGGSAGSEYVGGSINFFDYCDMDEISVTELWNMTCELGYNFKSVDYCTKQSGEISVLKSDVEVMGLKSLAGSVGVVKVYSVIDVDVDMYVATQFSQCLNDTRTTCPLPKRTKISSPLTKRTRTTSPLPKTNQTTSPIAKRSTKNPFSKRYTSSSLSKRPLVTSNSPPISETTCLDLTQPSKRSTTHMLPSKSKAQHVNTPMPNRGTNKDKGKAHVGMQVRNMEAEVDGDTSDEYDPDSSFKGSDEDVFYDSDYGFTDDDQIFEDNIDRDVEWCGLRTTGGSHGADYAAVIEELENIDDDCVSSDELDSDVGSDDEAIEPRKKYLVFNDKTDMANPVFKLGMEFKTHSQFRDAVKEYAIKHGKQITFTKSDREKVRAICKTGCPWDIYASYVPADAVYRVKTYISEHSCTRSFDVPWVSTKWIVNKYGNRIRSNPTWPIPSLAETIQQECIARVSTQKAYRARKKALEVVQGNAAEQYGQLWGYVEEIKNSNPGTTIKIQVKPVAGSEAIAKFKRLYICWGALKRGFQMGCRPIIGLDGCHLKGPYGGILLTAVGIDANNQIYPFAYAVVEIEKYKTWHWFLELLGIDLNIQNTGTYTFMSDKQKGLIEAVKNLYPNAEHRFCVRHLYNNFKQDFKGLVLKEILWKAARASTVQSFTRAMVEMKETDNAAFNWLVQRPAVHWSRSHFSTYTKCDILLNNLCESFNSSILRARDQPIVTMLERIRFILMESLQKKRSAMMRYNGVVCPKVVKKIEKMKEDDKGWITRWCSNDEFEVIGPNMVQYKVYIDKRQCGCRKWDISGIPCIHAIAALGFNNLEPLDYVHDCYRVDTYMKTYDNLMGPINGKDMWPSTDNVKLLPPDIQKRAGRPKKAKRREPEEPKDPIRLGRKGIKMTCSSCGNTGHNKRGCKKNGQGVNVNAGEGSSSTHTQQAAESVLPSQTESVLPSQTEFVEPSQTQFVEPSQPVQVNASANARANHTQGAGNARAWSSTDTQIPQLPNLLYKRNIQRPISKEVEVVLKENEVIEVLQKALL</sequence>
<evidence type="ECO:0000259" key="7">
    <source>
        <dbReference type="PROSITE" id="PS50966"/>
    </source>
</evidence>
<keyword evidence="3" id="KW-0862">Zinc</keyword>
<dbReference type="PROSITE" id="PS50158">
    <property type="entry name" value="ZF_CCHC"/>
    <property type="match status" value="1"/>
</dbReference>
<keyword evidence="9" id="KW-1185">Reference proteome</keyword>
<evidence type="ECO:0000256" key="5">
    <source>
        <dbReference type="SAM" id="MobiDB-lite"/>
    </source>
</evidence>
<feature type="domain" description="CCHC-type" evidence="6">
    <location>
        <begin position="899"/>
        <end position="914"/>
    </location>
</feature>